<dbReference type="EMBL" id="KB206450">
    <property type="protein sequence ID" value="ELP91771.1"/>
    <property type="molecule type" value="Genomic_DNA"/>
</dbReference>
<dbReference type="KEGG" id="eiv:EIN_522880"/>
<reference evidence="1 2" key="1">
    <citation type="submission" date="2012-10" db="EMBL/GenBank/DDBJ databases">
        <authorList>
            <person name="Zafar N."/>
            <person name="Inman J."/>
            <person name="Hall N."/>
            <person name="Lorenzi H."/>
            <person name="Caler E."/>
        </authorList>
    </citation>
    <scope>NUCLEOTIDE SEQUENCE [LARGE SCALE GENOMIC DNA]</scope>
    <source>
        <strain evidence="1 2">IP1</strain>
    </source>
</reference>
<evidence type="ECO:0000313" key="1">
    <source>
        <dbReference type="EMBL" id="ELP91771.1"/>
    </source>
</evidence>
<dbReference type="AlphaFoldDB" id="A0A0A1U9U1"/>
<organism evidence="1 2">
    <name type="scientific">Entamoeba invadens IP1</name>
    <dbReference type="NCBI Taxonomy" id="370355"/>
    <lineage>
        <taxon>Eukaryota</taxon>
        <taxon>Amoebozoa</taxon>
        <taxon>Evosea</taxon>
        <taxon>Archamoebae</taxon>
        <taxon>Mastigamoebida</taxon>
        <taxon>Entamoebidae</taxon>
        <taxon>Entamoeba</taxon>
    </lineage>
</organism>
<keyword evidence="2" id="KW-1185">Reference proteome</keyword>
<protein>
    <submittedName>
        <fullName evidence="1">Uncharacterized protein</fullName>
    </submittedName>
</protein>
<dbReference type="GeneID" id="14890703"/>
<name>A0A0A1U9U1_ENTIV</name>
<gene>
    <name evidence="1" type="ORF">EIN_522880</name>
</gene>
<proteinExistence type="predicted"/>
<dbReference type="RefSeq" id="XP_004258542.1">
    <property type="nucleotide sequence ID" value="XM_004258494.1"/>
</dbReference>
<evidence type="ECO:0000313" key="2">
    <source>
        <dbReference type="Proteomes" id="UP000014680"/>
    </source>
</evidence>
<dbReference type="Proteomes" id="UP000014680">
    <property type="component" value="Unassembled WGS sequence"/>
</dbReference>
<dbReference type="VEuPathDB" id="AmoebaDB:EIN_522880"/>
<sequence>MSSYLLNQTIEHDITTKYQSVLMFLLSQTTSFVVSLSSYSSTKSSHFVTIKELTYFGDDIFTINLRELVNERASQNFDDLCKEKVSKKTAERRVVYGKPSDSIHFLEDLLYIIGIDCFCQIGDKVGNTTRLEIGFQNGTVWSAGDVERVGESVNEYIYSKLNGKKEVLIERIELITSLGIITGKY</sequence>
<accession>A0A0A1U9U1</accession>